<reference evidence="1" key="1">
    <citation type="submission" date="2020-03" db="EMBL/GenBank/DDBJ databases">
        <title>The deep terrestrial virosphere.</title>
        <authorList>
            <person name="Holmfeldt K."/>
            <person name="Nilsson E."/>
            <person name="Simone D."/>
            <person name="Lopez-Fernandez M."/>
            <person name="Wu X."/>
            <person name="de Brujin I."/>
            <person name="Lundin D."/>
            <person name="Andersson A."/>
            <person name="Bertilsson S."/>
            <person name="Dopson M."/>
        </authorList>
    </citation>
    <scope>NUCLEOTIDE SEQUENCE</scope>
    <source>
        <strain evidence="1">TM448A02218</strain>
    </source>
</reference>
<protein>
    <submittedName>
        <fullName evidence="1">Putative Erf family protein</fullName>
    </submittedName>
</protein>
<dbReference type="AlphaFoldDB" id="A0A6H1ZW07"/>
<dbReference type="EMBL" id="MT144276">
    <property type="protein sequence ID" value="QJA51601.1"/>
    <property type="molecule type" value="Genomic_DNA"/>
</dbReference>
<dbReference type="InterPro" id="IPR007499">
    <property type="entry name" value="ERF_bacteria_virus"/>
</dbReference>
<proteinExistence type="predicted"/>
<dbReference type="Pfam" id="PF04404">
    <property type="entry name" value="ERF"/>
    <property type="match status" value="1"/>
</dbReference>
<gene>
    <name evidence="1" type="ORF">TM448A02218_0012</name>
</gene>
<accession>A0A6H1ZW07</accession>
<organism evidence="1">
    <name type="scientific">viral metagenome</name>
    <dbReference type="NCBI Taxonomy" id="1070528"/>
    <lineage>
        <taxon>unclassified sequences</taxon>
        <taxon>metagenomes</taxon>
        <taxon>organismal metagenomes</taxon>
    </lineage>
</organism>
<sequence>MEEQKKYDVATRETAENSPAALMLKAMAGGMDLDKLEKFMVLQEKYEANQARKAYTQAMSDFKKSPPEIEKDRHVKFKTSTGQTEYNHASLGNVTAKINTALGACGLSAAWTTEQSDKGVSVTCKITHVLGHFETTTLTASPDSSGGKNAIQALGSTISYLERYTILALTGLATHDMDNDAQGEVEFITEKQLSTIMDFINSKGVDQVKFLKYMECETLETIPAADFNKAVASLRAAKGKAVA</sequence>
<evidence type="ECO:0000313" key="1">
    <source>
        <dbReference type="EMBL" id="QJA51601.1"/>
    </source>
</evidence>
<name>A0A6H1ZW07_9ZZZZ</name>